<accession>A0A439D6R4</accession>
<reference evidence="1 2" key="1">
    <citation type="submission" date="2018-12" db="EMBL/GenBank/DDBJ databases">
        <title>Draft genome sequence of Xylaria grammica IHI A82.</title>
        <authorList>
            <person name="Buettner E."/>
            <person name="Kellner H."/>
        </authorList>
    </citation>
    <scope>NUCLEOTIDE SEQUENCE [LARGE SCALE GENOMIC DNA]</scope>
    <source>
        <strain evidence="1 2">IHI A82</strain>
    </source>
</reference>
<name>A0A439D6R4_9PEZI</name>
<gene>
    <name evidence="1" type="ORF">EKO27_g4996</name>
</gene>
<protein>
    <submittedName>
        <fullName evidence="1">Uncharacterized protein</fullName>
    </submittedName>
</protein>
<dbReference type="Proteomes" id="UP000286045">
    <property type="component" value="Unassembled WGS sequence"/>
</dbReference>
<comment type="caution">
    <text evidence="1">The sequence shown here is derived from an EMBL/GenBank/DDBJ whole genome shotgun (WGS) entry which is preliminary data.</text>
</comment>
<dbReference type="STRING" id="363999.A0A439D6R4"/>
<keyword evidence="2" id="KW-1185">Reference proteome</keyword>
<evidence type="ECO:0000313" key="2">
    <source>
        <dbReference type="Proteomes" id="UP000286045"/>
    </source>
</evidence>
<evidence type="ECO:0000313" key="1">
    <source>
        <dbReference type="EMBL" id="RWA10101.1"/>
    </source>
</evidence>
<proteinExistence type="predicted"/>
<dbReference type="EMBL" id="RYZI01000127">
    <property type="protein sequence ID" value="RWA10101.1"/>
    <property type="molecule type" value="Genomic_DNA"/>
</dbReference>
<sequence>MTEDFAKTRYQDPPCARREDGDTAHFLEPSRAEKLRVIRALYIIEIFFILFREISLRVDGIVQSAENEGAMVHFFKSFAHWEVEQIACAHDFLFTRVSPVFNDMAEHDVDWGASKVVPAQWVGSWPLQSFLFKGLVAIEKLAETKTYGERYKLFDHGRIPVRRAHTLFRALYKTRNNIPGENLGSCLESPQSYASIFKSPFFDDPDDGAFTAWKWAFGGIYRANRGTLHKWGFVMWDRARLGTLSSLMTLEDIRGQSESGEPWKIRWFSHDDPVGEVEEETWASSWEKRAAMYEKGGRGWWDFGDESNIVWS</sequence>
<dbReference type="AlphaFoldDB" id="A0A439D6R4"/>
<organism evidence="1 2">
    <name type="scientific">Xylaria grammica</name>
    <dbReference type="NCBI Taxonomy" id="363999"/>
    <lineage>
        <taxon>Eukaryota</taxon>
        <taxon>Fungi</taxon>
        <taxon>Dikarya</taxon>
        <taxon>Ascomycota</taxon>
        <taxon>Pezizomycotina</taxon>
        <taxon>Sordariomycetes</taxon>
        <taxon>Xylariomycetidae</taxon>
        <taxon>Xylariales</taxon>
        <taxon>Xylariaceae</taxon>
        <taxon>Xylaria</taxon>
    </lineage>
</organism>